<keyword evidence="1" id="KW-0805">Transcription regulation</keyword>
<evidence type="ECO:0000256" key="1">
    <source>
        <dbReference type="ARBA" id="ARBA00023015"/>
    </source>
</evidence>
<evidence type="ECO:0008006" key="4">
    <source>
        <dbReference type="Google" id="ProtNLM"/>
    </source>
</evidence>
<dbReference type="EMBL" id="UOFO01000088">
    <property type="protein sequence ID" value="VAW86204.1"/>
    <property type="molecule type" value="Genomic_DNA"/>
</dbReference>
<reference evidence="3" key="1">
    <citation type="submission" date="2018-06" db="EMBL/GenBank/DDBJ databases">
        <authorList>
            <person name="Zhirakovskaya E."/>
        </authorList>
    </citation>
    <scope>NUCLEOTIDE SEQUENCE</scope>
</reference>
<dbReference type="Pfam" id="PF04353">
    <property type="entry name" value="Rsd_AlgQ"/>
    <property type="match status" value="1"/>
</dbReference>
<dbReference type="InterPro" id="IPR038309">
    <property type="entry name" value="Rsd/AlgQ_sf"/>
</dbReference>
<proteinExistence type="predicted"/>
<organism evidence="3">
    <name type="scientific">hydrothermal vent metagenome</name>
    <dbReference type="NCBI Taxonomy" id="652676"/>
    <lineage>
        <taxon>unclassified sequences</taxon>
        <taxon>metagenomes</taxon>
        <taxon>ecological metagenomes</taxon>
    </lineage>
</organism>
<keyword evidence="2" id="KW-0804">Transcription</keyword>
<accession>A0A3B0ZXL8</accession>
<dbReference type="GO" id="GO:0006355">
    <property type="term" value="P:regulation of DNA-templated transcription"/>
    <property type="evidence" value="ECO:0007669"/>
    <property type="project" value="InterPro"/>
</dbReference>
<protein>
    <recommendedName>
        <fullName evidence="4">Rsd/AlgQ family anti-sigma factor</fullName>
    </recommendedName>
</protein>
<gene>
    <name evidence="3" type="ORF">MNBD_GAMMA16-907</name>
</gene>
<dbReference type="AlphaFoldDB" id="A0A3B0ZXL8"/>
<evidence type="ECO:0000313" key="3">
    <source>
        <dbReference type="EMBL" id="VAW86204.1"/>
    </source>
</evidence>
<evidence type="ECO:0000256" key="2">
    <source>
        <dbReference type="ARBA" id="ARBA00023163"/>
    </source>
</evidence>
<dbReference type="InterPro" id="IPR007448">
    <property type="entry name" value="Sigma70_reg_Rsd_AlgQ"/>
</dbReference>
<name>A0A3B0ZXL8_9ZZZZ</name>
<dbReference type="Gene3D" id="1.20.120.1370">
    <property type="entry name" value="Regulator of RNA polymerase sigma(70) subunit, domain 4"/>
    <property type="match status" value="1"/>
</dbReference>
<sequence length="152" mass="17869">MQTNENVVSERRQRSVTVIKKLVEVRNEMLSLYNELAERKPYYDADDDLSEMLGDFCASLIDYTANAHFQLYRYFAEKKERRQRIINVADKIYPRIVDITQNILDFNDKYDSDQQRHHLDDLEKDLSVLGEALAERIELEDNLINVLNGPGK</sequence>